<evidence type="ECO:0000313" key="2">
    <source>
        <dbReference type="EMBL" id="VDL77131.1"/>
    </source>
</evidence>
<dbReference type="PANTHER" id="PTHR33936">
    <property type="entry name" value="PROTEIN CBG17840"/>
    <property type="match status" value="1"/>
</dbReference>
<dbReference type="PROSITE" id="PS00028">
    <property type="entry name" value="ZINC_FINGER_C2H2_1"/>
    <property type="match status" value="1"/>
</dbReference>
<gene>
    <name evidence="2" type="ORF">NBR_LOCUS13542</name>
</gene>
<organism evidence="4">
    <name type="scientific">Nippostrongylus brasiliensis</name>
    <name type="common">Rat hookworm</name>
    <dbReference type="NCBI Taxonomy" id="27835"/>
    <lineage>
        <taxon>Eukaryota</taxon>
        <taxon>Metazoa</taxon>
        <taxon>Ecdysozoa</taxon>
        <taxon>Nematoda</taxon>
        <taxon>Chromadorea</taxon>
        <taxon>Rhabditida</taxon>
        <taxon>Rhabditina</taxon>
        <taxon>Rhabditomorpha</taxon>
        <taxon>Strongyloidea</taxon>
        <taxon>Heligmosomidae</taxon>
        <taxon>Nippostrongylus</taxon>
    </lineage>
</organism>
<accession>A0A0N4YAU7</accession>
<proteinExistence type="predicted"/>
<sequence length="287" mass="31978">MVVSKHATCPNCGEVMLKKNLWSHLKVVHYLDEEEVSAVRENMKKEGGVAKVACPLCDELFPNYEGLAKHCYESHSEDGAGGHPQDYSVFSIAFTSQHEYELWLKEKYSDGSVSVEGCFGHVGHQLDPALIRQSAQRDFYPRTLPEEHSMEYIVGELQEVDPTTSGVASVGASPTPVEGPVITEEQKREEIRFQKVNTIKMKLNTLISRCTRLIRIDTDGAVQVLDEVDAYVDLANAALNAFEMGGLITRPEMTQPTQPKLSQIPFHWRSTLRKPSASEGEDILSEG</sequence>
<reference evidence="2 3" key="2">
    <citation type="submission" date="2018-11" db="EMBL/GenBank/DDBJ databases">
        <authorList>
            <consortium name="Pathogen Informatics"/>
        </authorList>
    </citation>
    <scope>NUCLEOTIDE SEQUENCE [LARGE SCALE GENOMIC DNA]</scope>
</reference>
<dbReference type="WBParaSite" id="NBR_0001354101-mRNA-1">
    <property type="protein sequence ID" value="NBR_0001354101-mRNA-1"/>
    <property type="gene ID" value="NBR_0001354101"/>
</dbReference>
<protein>
    <submittedName>
        <fullName evidence="4">C2H2-type domain-containing protein</fullName>
    </submittedName>
</protein>
<reference evidence="4" key="1">
    <citation type="submission" date="2017-02" db="UniProtKB">
        <authorList>
            <consortium name="WormBaseParasite"/>
        </authorList>
    </citation>
    <scope>IDENTIFICATION</scope>
</reference>
<evidence type="ECO:0000313" key="4">
    <source>
        <dbReference type="WBParaSite" id="NBR_0001354101-mRNA-1"/>
    </source>
</evidence>
<dbReference type="InterPro" id="IPR052797">
    <property type="entry name" value="RegFact_GeneExpr_CellDeath"/>
</dbReference>
<dbReference type="Proteomes" id="UP000271162">
    <property type="component" value="Unassembled WGS sequence"/>
</dbReference>
<keyword evidence="3" id="KW-1185">Reference proteome</keyword>
<feature type="domain" description="C2H2-type" evidence="1">
    <location>
        <begin position="54"/>
        <end position="75"/>
    </location>
</feature>
<name>A0A0N4YAU7_NIPBR</name>
<dbReference type="AlphaFoldDB" id="A0A0N4YAU7"/>
<dbReference type="SMART" id="SM00355">
    <property type="entry name" value="ZnF_C2H2"/>
    <property type="match status" value="2"/>
</dbReference>
<dbReference type="EMBL" id="UYSL01021073">
    <property type="protein sequence ID" value="VDL77131.1"/>
    <property type="molecule type" value="Genomic_DNA"/>
</dbReference>
<dbReference type="PANTHER" id="PTHR33936:SF24">
    <property type="entry name" value="C2H2-TYPE DOMAIN-CONTAINING PROTEIN"/>
    <property type="match status" value="1"/>
</dbReference>
<evidence type="ECO:0000313" key="3">
    <source>
        <dbReference type="Proteomes" id="UP000271162"/>
    </source>
</evidence>
<evidence type="ECO:0000259" key="1">
    <source>
        <dbReference type="PROSITE" id="PS00028"/>
    </source>
</evidence>
<dbReference type="InterPro" id="IPR013087">
    <property type="entry name" value="Znf_C2H2_type"/>
</dbReference>
<dbReference type="Gene3D" id="3.30.160.60">
    <property type="entry name" value="Classic Zinc Finger"/>
    <property type="match status" value="1"/>
</dbReference>